<accession>A0A841AD19</accession>
<reference evidence="14 15" key="1">
    <citation type="submission" date="2020-08" db="EMBL/GenBank/DDBJ databases">
        <title>Sequencing the genomes of 1000 actinobacteria strains.</title>
        <authorList>
            <person name="Klenk H.-P."/>
        </authorList>
    </citation>
    <scope>NUCLEOTIDE SEQUENCE [LARGE SCALE GENOMIC DNA]</scope>
    <source>
        <strain evidence="14 15">DSM 28796</strain>
    </source>
</reference>
<protein>
    <recommendedName>
        <fullName evidence="2 11">Cell division ATP-binding protein FtsE</fullName>
    </recommendedName>
</protein>
<dbReference type="SMART" id="SM00382">
    <property type="entry name" value="AAA"/>
    <property type="match status" value="1"/>
</dbReference>
<evidence type="ECO:0000256" key="10">
    <source>
        <dbReference type="ARBA" id="ARBA00063837"/>
    </source>
</evidence>
<keyword evidence="15" id="KW-1185">Reference proteome</keyword>
<keyword evidence="7 11" id="KW-0472">Membrane</keyword>
<dbReference type="Gene3D" id="3.40.50.300">
    <property type="entry name" value="P-loop containing nucleotide triphosphate hydrolases"/>
    <property type="match status" value="1"/>
</dbReference>
<feature type="region of interest" description="Disordered" evidence="12">
    <location>
        <begin position="219"/>
        <end position="382"/>
    </location>
</feature>
<dbReference type="FunFam" id="3.40.50.300:FF:000056">
    <property type="entry name" value="Cell division ATP-binding protein FtsE"/>
    <property type="match status" value="1"/>
</dbReference>
<keyword evidence="4 11" id="KW-0132">Cell division</keyword>
<dbReference type="InterPro" id="IPR005286">
    <property type="entry name" value="Cell_div_FtsE"/>
</dbReference>
<dbReference type="GO" id="GO:0005524">
    <property type="term" value="F:ATP binding"/>
    <property type="evidence" value="ECO:0007669"/>
    <property type="project" value="UniProtKB-UniRule"/>
</dbReference>
<dbReference type="RefSeq" id="WP_184324523.1">
    <property type="nucleotide sequence ID" value="NZ_JACHLZ010000001.1"/>
</dbReference>
<dbReference type="InterPro" id="IPR027417">
    <property type="entry name" value="P-loop_NTPase"/>
</dbReference>
<comment type="function">
    <text evidence="9">Part of the ABC transporter FtsEX involved in cellular division. Has ATPase activity.</text>
</comment>
<dbReference type="GO" id="GO:0051301">
    <property type="term" value="P:cell division"/>
    <property type="evidence" value="ECO:0007669"/>
    <property type="project" value="UniProtKB-UniRule"/>
</dbReference>
<evidence type="ECO:0000256" key="1">
    <source>
        <dbReference type="ARBA" id="ARBA00005417"/>
    </source>
</evidence>
<evidence type="ECO:0000256" key="4">
    <source>
        <dbReference type="ARBA" id="ARBA00022618"/>
    </source>
</evidence>
<evidence type="ECO:0000313" key="15">
    <source>
        <dbReference type="Proteomes" id="UP000588158"/>
    </source>
</evidence>
<keyword evidence="5 11" id="KW-0547">Nucleotide-binding</keyword>
<keyword evidence="3 11" id="KW-1003">Cell membrane</keyword>
<feature type="compositionally biased region" description="Basic and acidic residues" evidence="12">
    <location>
        <begin position="329"/>
        <end position="347"/>
    </location>
</feature>
<keyword evidence="8 11" id="KW-0131">Cell cycle</keyword>
<evidence type="ECO:0000313" key="14">
    <source>
        <dbReference type="EMBL" id="MBB5830988.1"/>
    </source>
</evidence>
<evidence type="ECO:0000256" key="9">
    <source>
        <dbReference type="ARBA" id="ARBA00054718"/>
    </source>
</evidence>
<dbReference type="SUPFAM" id="SSF52540">
    <property type="entry name" value="P-loop containing nucleoside triphosphate hydrolases"/>
    <property type="match status" value="1"/>
</dbReference>
<feature type="domain" description="ABC transporter" evidence="13">
    <location>
        <begin position="2"/>
        <end position="238"/>
    </location>
</feature>
<dbReference type="InterPro" id="IPR017871">
    <property type="entry name" value="ABC_transporter-like_CS"/>
</dbReference>
<feature type="compositionally biased region" description="Acidic residues" evidence="12">
    <location>
        <begin position="364"/>
        <end position="382"/>
    </location>
</feature>
<dbReference type="InterPro" id="IPR003439">
    <property type="entry name" value="ABC_transporter-like_ATP-bd"/>
</dbReference>
<dbReference type="EMBL" id="JACHLZ010000001">
    <property type="protein sequence ID" value="MBB5830988.1"/>
    <property type="molecule type" value="Genomic_DNA"/>
</dbReference>
<dbReference type="PROSITE" id="PS50893">
    <property type="entry name" value="ABC_TRANSPORTER_2"/>
    <property type="match status" value="1"/>
</dbReference>
<comment type="caution">
    <text evidence="14">The sequence shown here is derived from an EMBL/GenBank/DDBJ whole genome shotgun (WGS) entry which is preliminary data.</text>
</comment>
<dbReference type="InterPro" id="IPR015854">
    <property type="entry name" value="ABC_transpr_LolD-like"/>
</dbReference>
<evidence type="ECO:0000256" key="7">
    <source>
        <dbReference type="ARBA" id="ARBA00023136"/>
    </source>
</evidence>
<evidence type="ECO:0000256" key="6">
    <source>
        <dbReference type="ARBA" id="ARBA00022840"/>
    </source>
</evidence>
<dbReference type="GO" id="GO:0005886">
    <property type="term" value="C:plasma membrane"/>
    <property type="evidence" value="ECO:0007669"/>
    <property type="project" value="UniProtKB-SubCell"/>
</dbReference>
<proteinExistence type="inferred from homology"/>
<organism evidence="14 15">
    <name type="scientific">Brachybacterium aquaticum</name>
    <dbReference type="NCBI Taxonomy" id="1432564"/>
    <lineage>
        <taxon>Bacteria</taxon>
        <taxon>Bacillati</taxon>
        <taxon>Actinomycetota</taxon>
        <taxon>Actinomycetes</taxon>
        <taxon>Micrococcales</taxon>
        <taxon>Dermabacteraceae</taxon>
        <taxon>Brachybacterium</taxon>
    </lineage>
</organism>
<sequence>MIRFDDVTKTYMRGQHPAVENLDIEFTRGEFVFLVGASGSGKSTLMRMVLKEVTPTRGTVYVAGKDLSRIPSWKVPALRRDIGMVFQDFRLLPSKTAYQNIEFALAVIGTPRKVVRRLVPEMLEMVGLEDKGKRLPHELSGGEQQRVAIARAYVNRPTILLADEPTGNLDPATAEGILDLLAEINERGTTVVMATHDRAAVDRMQRRVVEMVGGKVVRDEEHGSYETPAPVSVISGNLPDDSAHREEHPLDDEDLVVDWDGAPDSAGEGPEGPSADGIAPDERVPDESAADDGAADESTAHEIAADGAAPEGASRSETGEESDDVEESDAVKERVDRDERGDEPRDDVLDEELIDEREARLAREDDDFGGDAFADEDEEERR</sequence>
<dbReference type="PANTHER" id="PTHR24220:SF470">
    <property type="entry name" value="CELL DIVISION ATP-BINDING PROTEIN FTSE"/>
    <property type="match status" value="1"/>
</dbReference>
<dbReference type="PROSITE" id="PS00211">
    <property type="entry name" value="ABC_TRANSPORTER_1"/>
    <property type="match status" value="1"/>
</dbReference>
<dbReference type="AlphaFoldDB" id="A0A841AD19"/>
<evidence type="ECO:0000259" key="13">
    <source>
        <dbReference type="PROSITE" id="PS50893"/>
    </source>
</evidence>
<dbReference type="PANTHER" id="PTHR24220">
    <property type="entry name" value="IMPORT ATP-BINDING PROTEIN"/>
    <property type="match status" value="1"/>
</dbReference>
<dbReference type="NCBIfam" id="TIGR02673">
    <property type="entry name" value="FtsE"/>
    <property type="match status" value="1"/>
</dbReference>
<comment type="subunit">
    <text evidence="10 11">Homodimer. Forms a membrane-associated complex with FtsX.</text>
</comment>
<dbReference type="GO" id="GO:0022857">
    <property type="term" value="F:transmembrane transporter activity"/>
    <property type="evidence" value="ECO:0007669"/>
    <property type="project" value="TreeGrafter"/>
</dbReference>
<evidence type="ECO:0000256" key="11">
    <source>
        <dbReference type="RuleBase" id="RU365094"/>
    </source>
</evidence>
<evidence type="ECO:0000256" key="2">
    <source>
        <dbReference type="ARBA" id="ARBA00020019"/>
    </source>
</evidence>
<comment type="subcellular location">
    <subcellularLocation>
        <location evidence="11">Cell membrane</location>
        <topology evidence="11">Peripheral membrane protein</topology>
        <orientation evidence="11">Cytoplasmic side</orientation>
    </subcellularLocation>
</comment>
<evidence type="ECO:0000256" key="8">
    <source>
        <dbReference type="ARBA" id="ARBA00023306"/>
    </source>
</evidence>
<evidence type="ECO:0000256" key="3">
    <source>
        <dbReference type="ARBA" id="ARBA00022475"/>
    </source>
</evidence>
<dbReference type="Proteomes" id="UP000588158">
    <property type="component" value="Unassembled WGS sequence"/>
</dbReference>
<name>A0A841AD19_9MICO</name>
<dbReference type="InterPro" id="IPR003593">
    <property type="entry name" value="AAA+_ATPase"/>
</dbReference>
<gene>
    <name evidence="11" type="primary">ftsE</name>
    <name evidence="14" type="ORF">HNR70_000801</name>
</gene>
<dbReference type="GO" id="GO:0016887">
    <property type="term" value="F:ATP hydrolysis activity"/>
    <property type="evidence" value="ECO:0007669"/>
    <property type="project" value="InterPro"/>
</dbReference>
<dbReference type="Pfam" id="PF00005">
    <property type="entry name" value="ABC_tran"/>
    <property type="match status" value="1"/>
</dbReference>
<feature type="compositionally biased region" description="Acidic residues" evidence="12">
    <location>
        <begin position="319"/>
        <end position="328"/>
    </location>
</feature>
<keyword evidence="6 11" id="KW-0067">ATP-binding</keyword>
<comment type="similarity">
    <text evidence="1 11">Belongs to the ABC transporter superfamily.</text>
</comment>
<evidence type="ECO:0000256" key="12">
    <source>
        <dbReference type="SAM" id="MobiDB-lite"/>
    </source>
</evidence>
<evidence type="ECO:0000256" key="5">
    <source>
        <dbReference type="ARBA" id="ARBA00022741"/>
    </source>
</evidence>